<comment type="caution">
    <text evidence="2">The sequence shown here is derived from an EMBL/GenBank/DDBJ whole genome shotgun (WGS) entry which is preliminary data.</text>
</comment>
<evidence type="ECO:0000256" key="1">
    <source>
        <dbReference type="SAM" id="MobiDB-lite"/>
    </source>
</evidence>
<dbReference type="EMBL" id="LUGG01000014">
    <property type="protein sequence ID" value="OBZ70335.1"/>
    <property type="molecule type" value="Genomic_DNA"/>
</dbReference>
<dbReference type="OrthoDB" id="2758521at2759"/>
<keyword evidence="3" id="KW-1185">Reference proteome</keyword>
<gene>
    <name evidence="2" type="ORF">A0H81_09621</name>
</gene>
<dbReference type="AlphaFoldDB" id="A0A1C7M091"/>
<sequence length="189" mass="20824">MASGSLVELSSTITPYSSSIFSESRFQEHLDENHKATSPMDSALLMQFPLPSTSDGHSPTNAASLPRIIVTHSETRLEGPDNAMARVARAKITAREAELTQRVREMEKTLLDKYSATASSSTETSQSASPTDVPGPRRTVSVKSDTSESEIVLRGQVDALREEMERMRTLQQQMALELRDATEPPPEYQ</sequence>
<dbReference type="STRING" id="5627.A0A1C7M091"/>
<protein>
    <submittedName>
        <fullName evidence="2">Uncharacterized protein</fullName>
    </submittedName>
</protein>
<evidence type="ECO:0000313" key="2">
    <source>
        <dbReference type="EMBL" id="OBZ70335.1"/>
    </source>
</evidence>
<dbReference type="Proteomes" id="UP000092993">
    <property type="component" value="Unassembled WGS sequence"/>
</dbReference>
<name>A0A1C7M091_GRIFR</name>
<organism evidence="2 3">
    <name type="scientific">Grifola frondosa</name>
    <name type="common">Maitake</name>
    <name type="synonym">Polyporus frondosus</name>
    <dbReference type="NCBI Taxonomy" id="5627"/>
    <lineage>
        <taxon>Eukaryota</taxon>
        <taxon>Fungi</taxon>
        <taxon>Dikarya</taxon>
        <taxon>Basidiomycota</taxon>
        <taxon>Agaricomycotina</taxon>
        <taxon>Agaricomycetes</taxon>
        <taxon>Polyporales</taxon>
        <taxon>Grifolaceae</taxon>
        <taxon>Grifola</taxon>
    </lineage>
</organism>
<feature type="region of interest" description="Disordered" evidence="1">
    <location>
        <begin position="113"/>
        <end position="156"/>
    </location>
</feature>
<reference evidence="2 3" key="1">
    <citation type="submission" date="2016-03" db="EMBL/GenBank/DDBJ databases">
        <title>Whole genome sequencing of Grifola frondosa 9006-11.</title>
        <authorList>
            <person name="Min B."/>
            <person name="Park H."/>
            <person name="Kim J.-G."/>
            <person name="Cho H."/>
            <person name="Oh Y.-L."/>
            <person name="Kong W.-S."/>
            <person name="Choi I.-G."/>
        </authorList>
    </citation>
    <scope>NUCLEOTIDE SEQUENCE [LARGE SCALE GENOMIC DNA]</scope>
    <source>
        <strain evidence="2 3">9006-11</strain>
    </source>
</reference>
<accession>A0A1C7M091</accession>
<feature type="compositionally biased region" description="Low complexity" evidence="1">
    <location>
        <begin position="115"/>
        <end position="129"/>
    </location>
</feature>
<proteinExistence type="predicted"/>
<evidence type="ECO:0000313" key="3">
    <source>
        <dbReference type="Proteomes" id="UP000092993"/>
    </source>
</evidence>